<keyword evidence="1" id="KW-0732">Signal</keyword>
<sequence>MRRVRNKIVTTVAAAAVVAAGSVLSLGGNAAAAEAAATIHGCPSGAVCLYPNGSWANDKPTYIFYTYGVHKIYNQIGTKRIYNHQTGGATARNCYDAAGTNCGGYQRANTYADYDYTPYNSIRLVK</sequence>
<gene>
    <name evidence="2" type="ORF">SAMN02787144_102052</name>
</gene>
<evidence type="ECO:0000313" key="3">
    <source>
        <dbReference type="Proteomes" id="UP000181909"/>
    </source>
</evidence>
<dbReference type="Proteomes" id="UP000181909">
    <property type="component" value="Unassembled WGS sequence"/>
</dbReference>
<evidence type="ECO:0008006" key="4">
    <source>
        <dbReference type="Google" id="ProtNLM"/>
    </source>
</evidence>
<accession>A0A1K2ELI5</accession>
<feature type="signal peptide" evidence="1">
    <location>
        <begin position="1"/>
        <end position="30"/>
    </location>
</feature>
<evidence type="ECO:0000256" key="1">
    <source>
        <dbReference type="SAM" id="SignalP"/>
    </source>
</evidence>
<reference evidence="2 3" key="1">
    <citation type="submission" date="2016-11" db="EMBL/GenBank/DDBJ databases">
        <authorList>
            <person name="Jaros S."/>
            <person name="Januszkiewicz K."/>
            <person name="Wedrychowicz H."/>
        </authorList>
    </citation>
    <scope>NUCLEOTIDE SEQUENCE [LARGE SCALE GENOMIC DNA]</scope>
    <source>
        <strain evidence="2 3">OK807</strain>
    </source>
</reference>
<dbReference type="AlphaFoldDB" id="A0A1K2ELI5"/>
<evidence type="ECO:0000313" key="2">
    <source>
        <dbReference type="EMBL" id="SFY36034.1"/>
    </source>
</evidence>
<proteinExistence type="predicted"/>
<dbReference type="EMBL" id="FPJO01000020">
    <property type="protein sequence ID" value="SFY36034.1"/>
    <property type="molecule type" value="Genomic_DNA"/>
</dbReference>
<dbReference type="OrthoDB" id="4325857at2"/>
<protein>
    <recommendedName>
        <fullName evidence="4">Peptidase inhibitor family I36</fullName>
    </recommendedName>
</protein>
<feature type="chain" id="PRO_5039178025" description="Peptidase inhibitor family I36" evidence="1">
    <location>
        <begin position="31"/>
        <end position="126"/>
    </location>
</feature>
<dbReference type="RefSeq" id="WP_072487953.1">
    <property type="nucleotide sequence ID" value="NZ_CP108276.1"/>
</dbReference>
<organism evidence="2 3">
    <name type="scientific">Streptomyces atratus</name>
    <dbReference type="NCBI Taxonomy" id="1893"/>
    <lineage>
        <taxon>Bacteria</taxon>
        <taxon>Bacillati</taxon>
        <taxon>Actinomycetota</taxon>
        <taxon>Actinomycetes</taxon>
        <taxon>Kitasatosporales</taxon>
        <taxon>Streptomycetaceae</taxon>
        <taxon>Streptomyces</taxon>
    </lineage>
</organism>
<name>A0A1K2ELI5_STRAR</name>